<gene>
    <name evidence="1" type="ORF">DXT89_26795</name>
</gene>
<protein>
    <submittedName>
        <fullName evidence="1">Uncharacterized protein</fullName>
    </submittedName>
</protein>
<reference evidence="1 2" key="1">
    <citation type="submission" date="2018-08" db="EMBL/GenBank/DDBJ databases">
        <title>Genome sequencing of Agrobacterium vitis strain ICMP 10754.</title>
        <authorList>
            <person name="Visnovsky S.B."/>
            <person name="Pitman A.R."/>
        </authorList>
    </citation>
    <scope>NUCLEOTIDE SEQUENCE [LARGE SCALE GENOMIC DNA]</scope>
    <source>
        <strain evidence="1 2">ICMP 10754</strain>
    </source>
</reference>
<sequence>AENLLAQTSMFTNTRNQWDGGGAYVSRENFHKGDKLTEFHIPSRRAEIYDQIKQSIPMVGIIGVEVS</sequence>
<organism evidence="1 2">
    <name type="scientific">Agrobacterium vitis</name>
    <name type="common">Rhizobium vitis</name>
    <dbReference type="NCBI Taxonomy" id="373"/>
    <lineage>
        <taxon>Bacteria</taxon>
        <taxon>Pseudomonadati</taxon>
        <taxon>Pseudomonadota</taxon>
        <taxon>Alphaproteobacteria</taxon>
        <taxon>Hyphomicrobiales</taxon>
        <taxon>Rhizobiaceae</taxon>
        <taxon>Rhizobium/Agrobacterium group</taxon>
        <taxon>Agrobacterium</taxon>
    </lineage>
</organism>
<feature type="non-terminal residue" evidence="1">
    <location>
        <position position="1"/>
    </location>
</feature>
<comment type="caution">
    <text evidence="1">The sequence shown here is derived from an EMBL/GenBank/DDBJ whole genome shotgun (WGS) entry which is preliminary data.</text>
</comment>
<evidence type="ECO:0000313" key="1">
    <source>
        <dbReference type="EMBL" id="KAA3518284.1"/>
    </source>
</evidence>
<evidence type="ECO:0000313" key="2">
    <source>
        <dbReference type="Proteomes" id="UP000436911"/>
    </source>
</evidence>
<proteinExistence type="predicted"/>
<name>A0A7J4WWZ1_AGRVI</name>
<dbReference type="Proteomes" id="UP000436911">
    <property type="component" value="Unassembled WGS sequence"/>
</dbReference>
<dbReference type="AlphaFoldDB" id="A0A7J4WWZ1"/>
<accession>A0A7J4WWZ1</accession>
<dbReference type="EMBL" id="QUSG01000046">
    <property type="protein sequence ID" value="KAA3518284.1"/>
    <property type="molecule type" value="Genomic_DNA"/>
</dbReference>